<organism evidence="2 3">
    <name type="scientific">Trifolium medium</name>
    <dbReference type="NCBI Taxonomy" id="97028"/>
    <lineage>
        <taxon>Eukaryota</taxon>
        <taxon>Viridiplantae</taxon>
        <taxon>Streptophyta</taxon>
        <taxon>Embryophyta</taxon>
        <taxon>Tracheophyta</taxon>
        <taxon>Spermatophyta</taxon>
        <taxon>Magnoliopsida</taxon>
        <taxon>eudicotyledons</taxon>
        <taxon>Gunneridae</taxon>
        <taxon>Pentapetalae</taxon>
        <taxon>rosids</taxon>
        <taxon>fabids</taxon>
        <taxon>Fabales</taxon>
        <taxon>Fabaceae</taxon>
        <taxon>Papilionoideae</taxon>
        <taxon>50 kb inversion clade</taxon>
        <taxon>NPAAA clade</taxon>
        <taxon>Hologalegina</taxon>
        <taxon>IRL clade</taxon>
        <taxon>Trifolieae</taxon>
        <taxon>Trifolium</taxon>
    </lineage>
</organism>
<dbReference type="EMBL" id="LXQA011144623">
    <property type="protein sequence ID" value="MCI86582.1"/>
    <property type="molecule type" value="Genomic_DNA"/>
</dbReference>
<sequence>MLAGPEKARDKQIRFLAPARESQ</sequence>
<evidence type="ECO:0000313" key="2">
    <source>
        <dbReference type="EMBL" id="MCI86582.1"/>
    </source>
</evidence>
<feature type="non-terminal residue" evidence="2">
    <location>
        <position position="23"/>
    </location>
</feature>
<dbReference type="Proteomes" id="UP000265520">
    <property type="component" value="Unassembled WGS sequence"/>
</dbReference>
<proteinExistence type="predicted"/>
<feature type="region of interest" description="Disordered" evidence="1">
    <location>
        <begin position="1"/>
        <end position="23"/>
    </location>
</feature>
<dbReference type="AlphaFoldDB" id="A0A392VGM4"/>
<reference evidence="2 3" key="1">
    <citation type="journal article" date="2018" name="Front. Plant Sci.">
        <title>Red Clover (Trifolium pratense) and Zigzag Clover (T. medium) - A Picture of Genomic Similarities and Differences.</title>
        <authorList>
            <person name="Dluhosova J."/>
            <person name="Istvanek J."/>
            <person name="Nedelnik J."/>
            <person name="Repkova J."/>
        </authorList>
    </citation>
    <scope>NUCLEOTIDE SEQUENCE [LARGE SCALE GENOMIC DNA]</scope>
    <source>
        <strain evidence="3">cv. 10/8</strain>
        <tissue evidence="2">Leaf</tissue>
    </source>
</reference>
<keyword evidence="3" id="KW-1185">Reference proteome</keyword>
<evidence type="ECO:0000313" key="3">
    <source>
        <dbReference type="Proteomes" id="UP000265520"/>
    </source>
</evidence>
<name>A0A392VGM4_9FABA</name>
<evidence type="ECO:0000256" key="1">
    <source>
        <dbReference type="SAM" id="MobiDB-lite"/>
    </source>
</evidence>
<protein>
    <submittedName>
        <fullName evidence="2">Uncharacterized protein</fullName>
    </submittedName>
</protein>
<feature type="compositionally biased region" description="Basic and acidic residues" evidence="1">
    <location>
        <begin position="1"/>
        <end position="13"/>
    </location>
</feature>
<accession>A0A392VGM4</accession>
<comment type="caution">
    <text evidence="2">The sequence shown here is derived from an EMBL/GenBank/DDBJ whole genome shotgun (WGS) entry which is preliminary data.</text>
</comment>